<dbReference type="Gene3D" id="2.30.42.10">
    <property type="match status" value="1"/>
</dbReference>
<evidence type="ECO:0000313" key="1">
    <source>
        <dbReference type="EMBL" id="KAJ8042323.1"/>
    </source>
</evidence>
<evidence type="ECO:0000313" key="2">
    <source>
        <dbReference type="Proteomes" id="UP001152320"/>
    </source>
</evidence>
<dbReference type="AlphaFoldDB" id="A0A9Q1CCR5"/>
<reference evidence="1" key="1">
    <citation type="submission" date="2021-10" db="EMBL/GenBank/DDBJ databases">
        <title>Tropical sea cucumber genome reveals ecological adaptation and Cuvierian tubules defense mechanism.</title>
        <authorList>
            <person name="Chen T."/>
        </authorList>
    </citation>
    <scope>NUCLEOTIDE SEQUENCE</scope>
    <source>
        <strain evidence="1">Nanhai2018</strain>
        <tissue evidence="1">Muscle</tissue>
    </source>
</reference>
<sequence>MADSENNSSPLRAAYSQKGTHLDLKAKLKKAEVADGVITQTVKWLAGWKNTTALVFDEIEEGGPLHQCGIRNGDELTSVNHAKVDCSHDVNHIASVILDCSPSVMLGIKRRRVVGSVPVVVLFQLSDAARWVIYVYTYVLRPQPPVPAFTPVIFVPQHEQSLAIDATINNEITMSRFDPLYQRRNIRGSGMFLKVFGVTEDVYHIKSSQTSMFLEVTTLPDGTLVPIMSSDPTPISLQS</sequence>
<accession>A0A9Q1CCR5</accession>
<comment type="caution">
    <text evidence="1">The sequence shown here is derived from an EMBL/GenBank/DDBJ whole genome shotgun (WGS) entry which is preliminary data.</text>
</comment>
<evidence type="ECO:0008006" key="3">
    <source>
        <dbReference type="Google" id="ProtNLM"/>
    </source>
</evidence>
<keyword evidence="2" id="KW-1185">Reference proteome</keyword>
<protein>
    <recommendedName>
        <fullName evidence="3">PDZ domain-containing protein</fullName>
    </recommendedName>
</protein>
<name>A0A9Q1CCR5_HOLLE</name>
<dbReference type="SUPFAM" id="SSF50156">
    <property type="entry name" value="PDZ domain-like"/>
    <property type="match status" value="1"/>
</dbReference>
<dbReference type="EMBL" id="JAIZAY010000005">
    <property type="protein sequence ID" value="KAJ8042323.1"/>
    <property type="molecule type" value="Genomic_DNA"/>
</dbReference>
<dbReference type="Proteomes" id="UP001152320">
    <property type="component" value="Chromosome 5"/>
</dbReference>
<organism evidence="1 2">
    <name type="scientific">Holothuria leucospilota</name>
    <name type="common">Black long sea cucumber</name>
    <name type="synonym">Mertensiothuria leucospilota</name>
    <dbReference type="NCBI Taxonomy" id="206669"/>
    <lineage>
        <taxon>Eukaryota</taxon>
        <taxon>Metazoa</taxon>
        <taxon>Echinodermata</taxon>
        <taxon>Eleutherozoa</taxon>
        <taxon>Echinozoa</taxon>
        <taxon>Holothuroidea</taxon>
        <taxon>Aspidochirotacea</taxon>
        <taxon>Aspidochirotida</taxon>
        <taxon>Holothuriidae</taxon>
        <taxon>Holothuria</taxon>
    </lineage>
</organism>
<gene>
    <name evidence="1" type="ORF">HOLleu_13346</name>
</gene>
<proteinExistence type="predicted"/>
<dbReference type="InterPro" id="IPR036034">
    <property type="entry name" value="PDZ_sf"/>
</dbReference>